<keyword evidence="3" id="KW-1185">Reference proteome</keyword>
<reference evidence="2 3" key="1">
    <citation type="submission" date="2016-07" db="EMBL/GenBank/DDBJ databases">
        <title>Draft genome of the white-rot fungus Obba rivulosa 3A-2.</title>
        <authorList>
            <consortium name="DOE Joint Genome Institute"/>
            <person name="Miettinen O."/>
            <person name="Riley R."/>
            <person name="Acob R."/>
            <person name="Barry K."/>
            <person name="Cullen D."/>
            <person name="De Vries R."/>
            <person name="Hainaut M."/>
            <person name="Hatakka A."/>
            <person name="Henrissat B."/>
            <person name="Hilden K."/>
            <person name="Kuo R."/>
            <person name="Labutti K."/>
            <person name="Lipzen A."/>
            <person name="Makela M.R."/>
            <person name="Sandor L."/>
            <person name="Spatafora J.W."/>
            <person name="Grigoriev I.V."/>
            <person name="Hibbett D.S."/>
        </authorList>
    </citation>
    <scope>NUCLEOTIDE SEQUENCE [LARGE SCALE GENOMIC DNA]</scope>
    <source>
        <strain evidence="2 3">3A-2</strain>
    </source>
</reference>
<dbReference type="AlphaFoldDB" id="A0A8E2DUH3"/>
<organism evidence="2 3">
    <name type="scientific">Obba rivulosa</name>
    <dbReference type="NCBI Taxonomy" id="1052685"/>
    <lineage>
        <taxon>Eukaryota</taxon>
        <taxon>Fungi</taxon>
        <taxon>Dikarya</taxon>
        <taxon>Basidiomycota</taxon>
        <taxon>Agaricomycotina</taxon>
        <taxon>Agaricomycetes</taxon>
        <taxon>Polyporales</taxon>
        <taxon>Gelatoporiaceae</taxon>
        <taxon>Obba</taxon>
    </lineage>
</organism>
<gene>
    <name evidence="2" type="ORF">OBBRIDRAFT_369183</name>
</gene>
<name>A0A8E2DUH3_9APHY</name>
<dbReference type="Proteomes" id="UP000250043">
    <property type="component" value="Unassembled WGS sequence"/>
</dbReference>
<proteinExistence type="predicted"/>
<dbReference type="EMBL" id="KV722332">
    <property type="protein sequence ID" value="OCH96199.1"/>
    <property type="molecule type" value="Genomic_DNA"/>
</dbReference>
<sequence length="181" mass="19070">MLDGWTRMSGEGGTVLAKGWLGCGERVRVCCGSRYGMRSTDGAPGQVGSSAEREGADVQTARVDLKREQLCIHLVSTGAHPSLPVRPSLTSLPPGPADMFSRSPTRAPPPCADRRRPRLASAVPLRRSGSFYGSVPAPAVSEPIVVEQQAPDRDDVALSNAPRVPDMGPASPIDTRCSPAN</sequence>
<feature type="region of interest" description="Disordered" evidence="1">
    <location>
        <begin position="130"/>
        <end position="181"/>
    </location>
</feature>
<evidence type="ECO:0000313" key="2">
    <source>
        <dbReference type="EMBL" id="OCH96199.1"/>
    </source>
</evidence>
<evidence type="ECO:0000313" key="3">
    <source>
        <dbReference type="Proteomes" id="UP000250043"/>
    </source>
</evidence>
<evidence type="ECO:0000256" key="1">
    <source>
        <dbReference type="SAM" id="MobiDB-lite"/>
    </source>
</evidence>
<protein>
    <submittedName>
        <fullName evidence="2">Uncharacterized protein</fullName>
    </submittedName>
</protein>
<accession>A0A8E2DUH3</accession>